<dbReference type="AlphaFoldDB" id="V7ASI9"/>
<dbReference type="eggNOG" id="ENOG502S21T">
    <property type="taxonomic scope" value="Eukaryota"/>
</dbReference>
<dbReference type="STRING" id="3885.V7ASI9"/>
<dbReference type="Gramene" id="ESW08270">
    <property type="protein sequence ID" value="ESW08270"/>
    <property type="gene ID" value="PHAVU_009G032900g"/>
</dbReference>
<feature type="compositionally biased region" description="Basic residues" evidence="1">
    <location>
        <begin position="20"/>
        <end position="32"/>
    </location>
</feature>
<dbReference type="PhylomeDB" id="V7ASI9"/>
<dbReference type="OrthoDB" id="688136at2759"/>
<dbReference type="Proteomes" id="UP000000226">
    <property type="component" value="Chromosome 9"/>
</dbReference>
<reference evidence="3" key="1">
    <citation type="journal article" date="2014" name="Nat. Genet.">
        <title>A reference genome for common bean and genome-wide analysis of dual domestications.</title>
        <authorList>
            <person name="Schmutz J."/>
            <person name="McClean P.E."/>
            <person name="Mamidi S."/>
            <person name="Wu G.A."/>
            <person name="Cannon S.B."/>
            <person name="Grimwood J."/>
            <person name="Jenkins J."/>
            <person name="Shu S."/>
            <person name="Song Q."/>
            <person name="Chavarro C."/>
            <person name="Torres-Torres M."/>
            <person name="Geffroy V."/>
            <person name="Moghaddam S.M."/>
            <person name="Gao D."/>
            <person name="Abernathy B."/>
            <person name="Barry K."/>
            <person name="Blair M."/>
            <person name="Brick M.A."/>
            <person name="Chovatia M."/>
            <person name="Gepts P."/>
            <person name="Goodstein D.M."/>
            <person name="Gonzales M."/>
            <person name="Hellsten U."/>
            <person name="Hyten D.L."/>
            <person name="Jia G."/>
            <person name="Kelly J.D."/>
            <person name="Kudrna D."/>
            <person name="Lee R."/>
            <person name="Richard M.M."/>
            <person name="Miklas P.N."/>
            <person name="Osorno J.M."/>
            <person name="Rodrigues J."/>
            <person name="Thareau V."/>
            <person name="Urrea C.A."/>
            <person name="Wang M."/>
            <person name="Yu Y."/>
            <person name="Zhang M."/>
            <person name="Wing R.A."/>
            <person name="Cregan P.B."/>
            <person name="Rokhsar D.S."/>
            <person name="Jackson S.A."/>
        </authorList>
    </citation>
    <scope>NUCLEOTIDE SEQUENCE [LARGE SCALE GENOMIC DNA]</scope>
    <source>
        <strain evidence="3">cv. G19833</strain>
    </source>
</reference>
<feature type="region of interest" description="Disordered" evidence="1">
    <location>
        <begin position="49"/>
        <end position="93"/>
    </location>
</feature>
<dbReference type="EMBL" id="CM002296">
    <property type="protein sequence ID" value="ESW08270.1"/>
    <property type="molecule type" value="Genomic_DNA"/>
</dbReference>
<accession>V7ASI9</accession>
<gene>
    <name evidence="2" type="ORF">PHAVU_009G032900g</name>
</gene>
<dbReference type="OMA" id="HARCKKH"/>
<name>V7ASI9_PHAVU</name>
<evidence type="ECO:0000313" key="2">
    <source>
        <dbReference type="EMBL" id="ESW08270.1"/>
    </source>
</evidence>
<proteinExistence type="predicted"/>
<dbReference type="PANTHER" id="PTHR34046">
    <property type="entry name" value="OS06G0218800 PROTEIN"/>
    <property type="match status" value="1"/>
</dbReference>
<evidence type="ECO:0000313" key="3">
    <source>
        <dbReference type="Proteomes" id="UP000000226"/>
    </source>
</evidence>
<feature type="compositionally biased region" description="Low complexity" evidence="1">
    <location>
        <begin position="49"/>
        <end position="89"/>
    </location>
</feature>
<dbReference type="PANTHER" id="PTHR34046:SF7">
    <property type="entry name" value="DUF740 FAMILY PROTEIN"/>
    <property type="match status" value="1"/>
</dbReference>
<sequence length="180" mass="19831">MATLPRPPPKDKDMIGRFMPHARCKKHPKHRQSPGVCSLCLRDKLFQLSLPSPSSSSSRKTNPISSSPSSSVSSSLSSYSSSPSSCASPTALPFPFSNQPKTASLFLFTAKHAGFLKSKSMSVLSTRRIRRTRDEGDDPSKKNGKKSGFWFKLLHPKNKRMEEIKGTKLVHTTSLIETLA</sequence>
<protein>
    <submittedName>
        <fullName evidence="2">Uncharacterized protein</fullName>
    </submittedName>
</protein>
<organism evidence="2 3">
    <name type="scientific">Phaseolus vulgaris</name>
    <name type="common">Kidney bean</name>
    <name type="synonym">French bean</name>
    <dbReference type="NCBI Taxonomy" id="3885"/>
    <lineage>
        <taxon>Eukaryota</taxon>
        <taxon>Viridiplantae</taxon>
        <taxon>Streptophyta</taxon>
        <taxon>Embryophyta</taxon>
        <taxon>Tracheophyta</taxon>
        <taxon>Spermatophyta</taxon>
        <taxon>Magnoliopsida</taxon>
        <taxon>eudicotyledons</taxon>
        <taxon>Gunneridae</taxon>
        <taxon>Pentapetalae</taxon>
        <taxon>rosids</taxon>
        <taxon>fabids</taxon>
        <taxon>Fabales</taxon>
        <taxon>Fabaceae</taxon>
        <taxon>Papilionoideae</taxon>
        <taxon>50 kb inversion clade</taxon>
        <taxon>NPAAA clade</taxon>
        <taxon>indigoferoid/millettioid clade</taxon>
        <taxon>Phaseoleae</taxon>
        <taxon>Phaseolus</taxon>
    </lineage>
</organism>
<keyword evidence="3" id="KW-1185">Reference proteome</keyword>
<feature type="region of interest" description="Disordered" evidence="1">
    <location>
        <begin position="1"/>
        <end position="35"/>
    </location>
</feature>
<evidence type="ECO:0000256" key="1">
    <source>
        <dbReference type="SAM" id="MobiDB-lite"/>
    </source>
</evidence>